<dbReference type="InterPro" id="IPR017853">
    <property type="entry name" value="GH"/>
</dbReference>
<dbReference type="InterPro" id="IPR002053">
    <property type="entry name" value="Glyco_hydro_25"/>
</dbReference>
<evidence type="ECO:0000313" key="2">
    <source>
        <dbReference type="Proteomes" id="UP000887574"/>
    </source>
</evidence>
<comment type="similarity">
    <text evidence="1">Belongs to the glycosyl hydrolase 25 family.</text>
</comment>
<dbReference type="GO" id="GO:0016052">
    <property type="term" value="P:carbohydrate catabolic process"/>
    <property type="evidence" value="ECO:0007669"/>
    <property type="project" value="TreeGrafter"/>
</dbReference>
<dbReference type="WBParaSite" id="jg741">
    <property type="protein sequence ID" value="jg741"/>
    <property type="gene ID" value="jg741"/>
</dbReference>
<dbReference type="AlphaFoldDB" id="A0A915EME4"/>
<keyword evidence="2" id="KW-1185">Reference proteome</keyword>
<proteinExistence type="inferred from homology"/>
<dbReference type="GO" id="GO:0009253">
    <property type="term" value="P:peptidoglycan catabolic process"/>
    <property type="evidence" value="ECO:0007669"/>
    <property type="project" value="InterPro"/>
</dbReference>
<dbReference type="SUPFAM" id="SSF51445">
    <property type="entry name" value="(Trans)glycosidases"/>
    <property type="match status" value="2"/>
</dbReference>
<dbReference type="PANTHER" id="PTHR34135">
    <property type="entry name" value="LYSOZYME"/>
    <property type="match status" value="1"/>
</dbReference>
<dbReference type="Pfam" id="PF01183">
    <property type="entry name" value="Glyco_hydro_25"/>
    <property type="match status" value="2"/>
</dbReference>
<evidence type="ECO:0000256" key="1">
    <source>
        <dbReference type="ARBA" id="ARBA00010646"/>
    </source>
</evidence>
<dbReference type="PANTHER" id="PTHR34135:SF2">
    <property type="entry name" value="LYSOZYME"/>
    <property type="match status" value="1"/>
</dbReference>
<reference evidence="3" key="1">
    <citation type="submission" date="2022-11" db="UniProtKB">
        <authorList>
            <consortium name="WormBaseParasite"/>
        </authorList>
    </citation>
    <scope>IDENTIFICATION</scope>
</reference>
<dbReference type="GO" id="GO:0006950">
    <property type="term" value="P:response to stress"/>
    <property type="evidence" value="ECO:0007669"/>
    <property type="project" value="UniProtKB-ARBA"/>
</dbReference>
<protein>
    <submittedName>
        <fullName evidence="3">Uncharacterized protein</fullName>
    </submittedName>
</protein>
<dbReference type="Proteomes" id="UP000887574">
    <property type="component" value="Unplaced"/>
</dbReference>
<dbReference type="GO" id="GO:0003796">
    <property type="term" value="F:lysozyme activity"/>
    <property type="evidence" value="ECO:0007669"/>
    <property type="project" value="InterPro"/>
</dbReference>
<dbReference type="GO" id="GO:0016998">
    <property type="term" value="P:cell wall macromolecule catabolic process"/>
    <property type="evidence" value="ECO:0007669"/>
    <property type="project" value="InterPro"/>
</dbReference>
<evidence type="ECO:0000313" key="3">
    <source>
        <dbReference type="WBParaSite" id="jg741"/>
    </source>
</evidence>
<dbReference type="Gene3D" id="3.20.20.80">
    <property type="entry name" value="Glycosidases"/>
    <property type="match status" value="2"/>
</dbReference>
<dbReference type="PROSITE" id="PS51904">
    <property type="entry name" value="GLYCOSYL_HYDROL_F25_2"/>
    <property type="match status" value="1"/>
</dbReference>
<accession>A0A915EME4</accession>
<organism evidence="2 3">
    <name type="scientific">Ditylenchus dipsaci</name>
    <dbReference type="NCBI Taxonomy" id="166011"/>
    <lineage>
        <taxon>Eukaryota</taxon>
        <taxon>Metazoa</taxon>
        <taxon>Ecdysozoa</taxon>
        <taxon>Nematoda</taxon>
        <taxon>Chromadorea</taxon>
        <taxon>Rhabditida</taxon>
        <taxon>Tylenchina</taxon>
        <taxon>Tylenchomorpha</taxon>
        <taxon>Sphaerularioidea</taxon>
        <taxon>Anguinidae</taxon>
        <taxon>Anguininae</taxon>
        <taxon>Ditylenchus</taxon>
    </lineage>
</organism>
<name>A0A915EME4_9BILA</name>
<sequence>MADIQLQVQNLKSALIKVDFDKDKDMLAVKVEYQSSTPDQMADNLFEFLRNLADFANIWIYCKPEVWTRQISFTKHPFGNYGLWISQYYGLPVVPQTWNRKGWFGWQYTKKHELHDFAGNKYTVQQKPESNSYECPCDAVQRPSIFKQLCKLAKPMKSKNNEESIVQGVDVSDRQFEIDWQKAKNFGIDAAIICASTGVFDRDPLFIENWMNAKKNGVLVAANHRFYALANVQKQVDNVGRALKDVGFDKDNDMLAITIAPYAPDNMEKHDKPTPDQSADYLFDFLNHFKGYNLWINCEANYWANQVSWKRHDFSQYGLWIGKLDPRDPIPATWQSKGWFGRQDANFTRKVPGFTRYVFLDKYRVVHKDGLIRRAVLETKIHIEKSVFFQIRSEGLSEKVQHSSNEVCNKKQPGWMTTKIKAVKCLLSFLPCTSC</sequence>